<gene>
    <name evidence="1" type="ORF">H4281_43050</name>
</gene>
<accession>A0A7W3W707</accession>
<reference evidence="1 2" key="1">
    <citation type="submission" date="2020-08" db="EMBL/GenBank/DDBJ databases">
        <title>Amycolatopsis sp. nov. DR6-1 isolated from Dendrobium heterocarpum.</title>
        <authorList>
            <person name="Tedsree N."/>
            <person name="Kuncharoen N."/>
            <person name="Likhitwitayawuid K."/>
            <person name="Tanasupawat S."/>
        </authorList>
    </citation>
    <scope>NUCLEOTIDE SEQUENCE [LARGE SCALE GENOMIC DNA]</scope>
    <source>
        <strain evidence="1 2">DR6-1</strain>
    </source>
</reference>
<dbReference type="AlphaFoldDB" id="A0A7W3W707"/>
<dbReference type="InterPro" id="IPR023393">
    <property type="entry name" value="START-like_dom_sf"/>
</dbReference>
<dbReference type="Gene3D" id="3.30.530.20">
    <property type="match status" value="1"/>
</dbReference>
<proteinExistence type="predicted"/>
<comment type="caution">
    <text evidence="1">The sequence shown here is derived from an EMBL/GenBank/DDBJ whole genome shotgun (WGS) entry which is preliminary data.</text>
</comment>
<dbReference type="CDD" id="cd07821">
    <property type="entry name" value="PYR_PYL_RCAR_like"/>
    <property type="match status" value="1"/>
</dbReference>
<evidence type="ECO:0000313" key="2">
    <source>
        <dbReference type="Proteomes" id="UP000526734"/>
    </source>
</evidence>
<name>A0A7W3W707_9PSEU</name>
<dbReference type="InterPro" id="IPR019587">
    <property type="entry name" value="Polyketide_cyclase/dehydratase"/>
</dbReference>
<dbReference type="Proteomes" id="UP000526734">
    <property type="component" value="Unassembled WGS sequence"/>
</dbReference>
<evidence type="ECO:0000313" key="1">
    <source>
        <dbReference type="EMBL" id="MBB1159965.1"/>
    </source>
</evidence>
<dbReference type="SUPFAM" id="SSF55961">
    <property type="entry name" value="Bet v1-like"/>
    <property type="match status" value="1"/>
</dbReference>
<dbReference type="Pfam" id="PF10604">
    <property type="entry name" value="Polyketide_cyc2"/>
    <property type="match status" value="1"/>
</dbReference>
<organism evidence="1 2">
    <name type="scientific">Amycolatopsis dendrobii</name>
    <dbReference type="NCBI Taxonomy" id="2760662"/>
    <lineage>
        <taxon>Bacteria</taxon>
        <taxon>Bacillati</taxon>
        <taxon>Actinomycetota</taxon>
        <taxon>Actinomycetes</taxon>
        <taxon>Pseudonocardiales</taxon>
        <taxon>Pseudonocardiaceae</taxon>
        <taxon>Amycolatopsis</taxon>
    </lineage>
</organism>
<protein>
    <submittedName>
        <fullName evidence="1">SRPBCC family protein</fullName>
    </submittedName>
</protein>
<dbReference type="PANTHER" id="PTHR39332:SF7">
    <property type="entry name" value="SRPBCC FAMILY PROTEIN"/>
    <property type="match status" value="1"/>
</dbReference>
<keyword evidence="2" id="KW-1185">Reference proteome</keyword>
<sequence length="141" mass="14705">MGAGGQAFLGQLMAALRSHVLIDAPADAVWQVIGDPASVACWFPSMKSSTGDTRHRTVVLGDGSVLEEAVVTHDPARRRLQYRVTGGALPVTDHLGTVDVLEIDAGRSIVVYSTEISPDSLADAFDAAISEAVAALPAHLS</sequence>
<dbReference type="PANTHER" id="PTHR39332">
    <property type="entry name" value="BLL4707 PROTEIN"/>
    <property type="match status" value="1"/>
</dbReference>
<dbReference type="EMBL" id="JACGZW010000024">
    <property type="protein sequence ID" value="MBB1159965.1"/>
    <property type="molecule type" value="Genomic_DNA"/>
</dbReference>